<dbReference type="EMBL" id="CP072648">
    <property type="protein sequence ID" value="QUW02761.1"/>
    <property type="molecule type" value="Genomic_DNA"/>
</dbReference>
<sequence length="265" mass="29830">MTPGLSIRPHSSSDYRALPKQMRWISETDQGFVDGIGAILVEHGMQERFAVSFLHRHFEYYDDELCFVTFDPGERSLTISPMPCCNLDGQSITAISCRFVEGSGDDPLNLIGLEYASLSDLGDVAPISEHDSDCLRAIYRFLVRNNVVNMFGLSLRYVDTHENDDLDWMEDSFPEHRISVRKLMNCHQLSNEHFGASVWVWSAGRSARAAIGCTETGMTQDPEPDDGRLTPKVYCDRGRFHDPDPQDDSDDSKHQEQGDESSSQG</sequence>
<dbReference type="RefSeq" id="WP_211428652.1">
    <property type="nucleotide sequence ID" value="NZ_CP072648.1"/>
</dbReference>
<reference evidence="2 3" key="1">
    <citation type="submission" date="2021-03" db="EMBL/GenBank/DDBJ databases">
        <title>Genomic and phenotypic characterization of Chloracidobacterium isolates provides evidence for multiple species.</title>
        <authorList>
            <person name="Saini M.K."/>
            <person name="Costas A.M.G."/>
            <person name="Tank M."/>
            <person name="Bryant D.A."/>
        </authorList>
    </citation>
    <scope>NUCLEOTIDE SEQUENCE [LARGE SCALE GENOMIC DNA]</scope>
    <source>
        <strain evidence="2 3">BV2-C</strain>
    </source>
</reference>
<keyword evidence="3" id="KW-1185">Reference proteome</keyword>
<evidence type="ECO:0000313" key="3">
    <source>
        <dbReference type="Proteomes" id="UP000676506"/>
    </source>
</evidence>
<feature type="compositionally biased region" description="Basic and acidic residues" evidence="1">
    <location>
        <begin position="225"/>
        <end position="244"/>
    </location>
</feature>
<organism evidence="2 3">
    <name type="scientific">Chloracidobacterium validum</name>
    <dbReference type="NCBI Taxonomy" id="2821543"/>
    <lineage>
        <taxon>Bacteria</taxon>
        <taxon>Pseudomonadati</taxon>
        <taxon>Acidobacteriota</taxon>
        <taxon>Terriglobia</taxon>
        <taxon>Terriglobales</taxon>
        <taxon>Acidobacteriaceae</taxon>
        <taxon>Chloracidobacterium</taxon>
    </lineage>
</organism>
<accession>A0ABX8B7X4</accession>
<protein>
    <submittedName>
        <fullName evidence="2">Uncharacterized protein</fullName>
    </submittedName>
</protein>
<evidence type="ECO:0000313" key="2">
    <source>
        <dbReference type="EMBL" id="QUW02761.1"/>
    </source>
</evidence>
<dbReference type="Proteomes" id="UP000676506">
    <property type="component" value="Chromosome 1"/>
</dbReference>
<evidence type="ECO:0000256" key="1">
    <source>
        <dbReference type="SAM" id="MobiDB-lite"/>
    </source>
</evidence>
<name>A0ABX8B7X4_9BACT</name>
<gene>
    <name evidence="2" type="ORF">J8C06_10555</name>
</gene>
<proteinExistence type="predicted"/>
<feature type="region of interest" description="Disordered" evidence="1">
    <location>
        <begin position="213"/>
        <end position="265"/>
    </location>
</feature>